<dbReference type="GO" id="GO:0016874">
    <property type="term" value="F:ligase activity"/>
    <property type="evidence" value="ECO:0007669"/>
    <property type="project" value="UniProtKB-KW"/>
</dbReference>
<dbReference type="Pfam" id="PF09995">
    <property type="entry name" value="MPAB_Lcp_cat"/>
    <property type="match status" value="1"/>
</dbReference>
<dbReference type="PANTHER" id="PTHR36151:SF3">
    <property type="entry name" value="ER-BOUND OXYGENASE MPAB_MPAB'_RUBBER OXYGENASE CATALYTIC DOMAIN-CONTAINING PROTEIN"/>
    <property type="match status" value="1"/>
</dbReference>
<accession>A0A1J0VMT1</accession>
<evidence type="ECO:0000313" key="3">
    <source>
        <dbReference type="Proteomes" id="UP000183810"/>
    </source>
</evidence>
<proteinExistence type="predicted"/>
<name>A0A1J0VMT1_9NOCA</name>
<keyword evidence="2" id="KW-0436">Ligase</keyword>
<evidence type="ECO:0000313" key="2">
    <source>
        <dbReference type="EMBL" id="APE33348.1"/>
    </source>
</evidence>
<dbReference type="RefSeq" id="WP_071926529.1">
    <property type="nucleotide sequence ID" value="NZ_CP018082.1"/>
</dbReference>
<dbReference type="KEGG" id="nsl:BOX37_04500"/>
<sequence>MAFDPATLRRDDYGFFGPDSPSWKVWASPTALIGFQRAVTLEHFDPFLTAAVADSEGIYDNPRTRLDHTLSYFLLVALGDGRTAIQASEHLMTVHASMTGIEPISGKRYSANNPDSQLWIHVTGWHSVLKAYEMYGPGPLSAAEEDRYWAECVIAAELQTCKPADVPRSRAEVRAYFERVRPQLCSSERAVRGMHYLLWTPPSKGLPFALGSRLLSLATIPTLPIWMRELGRFDLPRILGPAVRLPATAIAWLSTRRDNFALIKAAPYIAPMTGQILAAHTRSGEPTTPRTITPAQARERYGSKGHCSLWDHKIPETA</sequence>
<dbReference type="Proteomes" id="UP000183810">
    <property type="component" value="Chromosome"/>
</dbReference>
<evidence type="ECO:0000259" key="1">
    <source>
        <dbReference type="Pfam" id="PF09995"/>
    </source>
</evidence>
<organism evidence="2 3">
    <name type="scientific">Nocardia mangyaensis</name>
    <dbReference type="NCBI Taxonomy" id="2213200"/>
    <lineage>
        <taxon>Bacteria</taxon>
        <taxon>Bacillati</taxon>
        <taxon>Actinomycetota</taxon>
        <taxon>Actinomycetes</taxon>
        <taxon>Mycobacteriales</taxon>
        <taxon>Nocardiaceae</taxon>
        <taxon>Nocardia</taxon>
    </lineage>
</organism>
<dbReference type="InterPro" id="IPR018713">
    <property type="entry name" value="MPAB/Lcp_cat_dom"/>
</dbReference>
<dbReference type="AlphaFoldDB" id="A0A1J0VMT1"/>
<gene>
    <name evidence="2" type="ORF">BOX37_04500</name>
</gene>
<dbReference type="OrthoDB" id="108890at2"/>
<keyword evidence="3" id="KW-1185">Reference proteome</keyword>
<feature type="domain" description="ER-bound oxygenase mpaB/mpaB'/Rubber oxygenase catalytic" evidence="1">
    <location>
        <begin position="23"/>
        <end position="234"/>
    </location>
</feature>
<protein>
    <submittedName>
        <fullName evidence="2">Long-chain fatty acid--CoA ligase</fullName>
    </submittedName>
</protein>
<dbReference type="EMBL" id="CP018082">
    <property type="protein sequence ID" value="APE33348.1"/>
    <property type="molecule type" value="Genomic_DNA"/>
</dbReference>
<reference evidence="2" key="1">
    <citation type="submission" date="2016-11" db="EMBL/GenBank/DDBJ databases">
        <authorList>
            <person name="Jaros S."/>
            <person name="Januszkiewicz K."/>
            <person name="Wedrychowicz H."/>
        </authorList>
    </citation>
    <scope>NUCLEOTIDE SEQUENCE [LARGE SCALE GENOMIC DNA]</scope>
    <source>
        <strain evidence="2">Y48</strain>
    </source>
</reference>
<dbReference type="PANTHER" id="PTHR36151">
    <property type="entry name" value="BLR2777 PROTEIN"/>
    <property type="match status" value="1"/>
</dbReference>
<dbReference type="GO" id="GO:0016491">
    <property type="term" value="F:oxidoreductase activity"/>
    <property type="evidence" value="ECO:0007669"/>
    <property type="project" value="InterPro"/>
</dbReference>